<dbReference type="AlphaFoldDB" id="A0A0M3KDY2"/>
<reference evidence="1 2" key="2">
    <citation type="submission" date="2018-11" db="EMBL/GenBank/DDBJ databases">
        <authorList>
            <consortium name="Pathogen Informatics"/>
        </authorList>
    </citation>
    <scope>NUCLEOTIDE SEQUENCE [LARGE SCALE GENOMIC DNA]</scope>
</reference>
<keyword evidence="2" id="KW-1185">Reference proteome</keyword>
<evidence type="ECO:0000313" key="3">
    <source>
        <dbReference type="WBParaSite" id="ASIM_0001918701-mRNA-1"/>
    </source>
</evidence>
<accession>A0A0M3KDY2</accession>
<organism evidence="3">
    <name type="scientific">Anisakis simplex</name>
    <name type="common">Herring worm</name>
    <dbReference type="NCBI Taxonomy" id="6269"/>
    <lineage>
        <taxon>Eukaryota</taxon>
        <taxon>Metazoa</taxon>
        <taxon>Ecdysozoa</taxon>
        <taxon>Nematoda</taxon>
        <taxon>Chromadorea</taxon>
        <taxon>Rhabditida</taxon>
        <taxon>Spirurina</taxon>
        <taxon>Ascaridomorpha</taxon>
        <taxon>Ascaridoidea</taxon>
        <taxon>Anisakidae</taxon>
        <taxon>Anisakis</taxon>
        <taxon>Anisakis simplex complex</taxon>
    </lineage>
</organism>
<dbReference type="EMBL" id="UYRR01035734">
    <property type="protein sequence ID" value="VDK65379.1"/>
    <property type="molecule type" value="Genomic_DNA"/>
</dbReference>
<reference evidence="3" key="1">
    <citation type="submission" date="2017-02" db="UniProtKB">
        <authorList>
            <consortium name="WormBaseParasite"/>
        </authorList>
    </citation>
    <scope>IDENTIFICATION</scope>
</reference>
<sequence length="189" mass="21940">MFLKKLLRQNQVNSLLLTLQTLNEHFANHELCDDIKLIVRNIIEEERFHSWDLSEYLARLLAMKVKLSDSTDLRWILQCARRESLELKRIALQGFRIACDRAEVLSSREVLKIGAMLLQDEETAVREESASILCEFITENVRRHQNDTNDETTGAPKTPSPIVHLNAQIVSWMLHDKIPNLHDAICEHF</sequence>
<protein>
    <submittedName>
        <fullName evidence="3">Integrator complex subunit 4</fullName>
    </submittedName>
</protein>
<dbReference type="Proteomes" id="UP000267096">
    <property type="component" value="Unassembled WGS sequence"/>
</dbReference>
<evidence type="ECO:0000313" key="2">
    <source>
        <dbReference type="Proteomes" id="UP000267096"/>
    </source>
</evidence>
<gene>
    <name evidence="1" type="ORF">ASIM_LOCUS18580</name>
</gene>
<proteinExistence type="predicted"/>
<dbReference type="WBParaSite" id="ASIM_0001918701-mRNA-1">
    <property type="protein sequence ID" value="ASIM_0001918701-mRNA-1"/>
    <property type="gene ID" value="ASIM_0001918701"/>
</dbReference>
<evidence type="ECO:0000313" key="1">
    <source>
        <dbReference type="EMBL" id="VDK65379.1"/>
    </source>
</evidence>
<name>A0A0M3KDY2_ANISI</name>